<evidence type="ECO:0000256" key="2">
    <source>
        <dbReference type="SAM" id="Phobius"/>
    </source>
</evidence>
<dbReference type="Proteomes" id="UP001321018">
    <property type="component" value="Unassembled WGS sequence"/>
</dbReference>
<dbReference type="PANTHER" id="PTHR33507:SF3">
    <property type="entry name" value="INNER MEMBRANE PROTEIN YBBJ"/>
    <property type="match status" value="1"/>
</dbReference>
<feature type="region of interest" description="Disordered" evidence="1">
    <location>
        <begin position="162"/>
        <end position="200"/>
    </location>
</feature>
<name>A0AAP2Z0R4_9EURY</name>
<comment type="caution">
    <text evidence="3">The sequence shown here is derived from an EMBL/GenBank/DDBJ whole genome shotgun (WGS) entry which is preliminary data.</text>
</comment>
<dbReference type="RefSeq" id="WP_338003796.1">
    <property type="nucleotide sequence ID" value="NZ_JAOPKA010000005.1"/>
</dbReference>
<proteinExistence type="predicted"/>
<evidence type="ECO:0000256" key="1">
    <source>
        <dbReference type="SAM" id="MobiDB-lite"/>
    </source>
</evidence>
<dbReference type="GO" id="GO:0005886">
    <property type="term" value="C:plasma membrane"/>
    <property type="evidence" value="ECO:0007669"/>
    <property type="project" value="TreeGrafter"/>
</dbReference>
<dbReference type="InterPro" id="IPR012340">
    <property type="entry name" value="NA-bd_OB-fold"/>
</dbReference>
<dbReference type="PANTHER" id="PTHR33507">
    <property type="entry name" value="INNER MEMBRANE PROTEIN YBBJ"/>
    <property type="match status" value="1"/>
</dbReference>
<dbReference type="EMBL" id="JAOPKA010000005">
    <property type="protein sequence ID" value="MCU4741974.1"/>
    <property type="molecule type" value="Genomic_DNA"/>
</dbReference>
<evidence type="ECO:0000313" key="3">
    <source>
        <dbReference type="EMBL" id="MCU4741974.1"/>
    </source>
</evidence>
<keyword evidence="2" id="KW-0472">Membrane</keyword>
<sequence>MVEFLVNNLPLTLLAVGLVLMAMEAVSPGAHLIVIGVALVGAGMIGMLFPIGGPLVLAALTLIIGAGAAWVYREFDFYGGKGTAQTSDSDSLSGRTGYVTKTVSTRGGEVKLDEGGFNPHYSARTTSGTIEEGEEIIVLDPGGGNVLTVEHLGSIEEDEIDRELARGAKQTNTDADADVDSDSQPTAEETETETETEKSN</sequence>
<organism evidence="3 4">
    <name type="scientific">Natronoglomus mannanivorans</name>
    <dbReference type="NCBI Taxonomy" id="2979990"/>
    <lineage>
        <taxon>Archaea</taxon>
        <taxon>Methanobacteriati</taxon>
        <taxon>Methanobacteriota</taxon>
        <taxon>Stenosarchaea group</taxon>
        <taxon>Halobacteria</taxon>
        <taxon>Halobacteriales</taxon>
        <taxon>Natrialbaceae</taxon>
        <taxon>Natronoglomus</taxon>
    </lineage>
</organism>
<protein>
    <submittedName>
        <fullName evidence="3">NfeD family protein</fullName>
    </submittedName>
</protein>
<dbReference type="AlphaFoldDB" id="A0AAP2Z0R4"/>
<gene>
    <name evidence="3" type="ORF">OB960_11255</name>
</gene>
<keyword evidence="2" id="KW-0812">Transmembrane</keyword>
<dbReference type="Gene3D" id="2.40.50.140">
    <property type="entry name" value="Nucleic acid-binding proteins"/>
    <property type="match status" value="1"/>
</dbReference>
<feature type="transmembrane region" description="Helical" evidence="2">
    <location>
        <begin position="55"/>
        <end position="72"/>
    </location>
</feature>
<evidence type="ECO:0000313" key="4">
    <source>
        <dbReference type="Proteomes" id="UP001321018"/>
    </source>
</evidence>
<keyword evidence="2" id="KW-1133">Transmembrane helix</keyword>
<reference evidence="3" key="1">
    <citation type="submission" date="2022-09" db="EMBL/GenBank/DDBJ databases">
        <title>Enrichment on poylsaccharides allowed isolation of novel metabolic and taxonomic groups of Haloarchaea.</title>
        <authorList>
            <person name="Sorokin D.Y."/>
            <person name="Elcheninov A.G."/>
            <person name="Khizhniak T.V."/>
            <person name="Kolganova T.V."/>
            <person name="Kublanov I.V."/>
        </authorList>
    </citation>
    <scope>NUCLEOTIDE SEQUENCE</scope>
    <source>
        <strain evidence="3">AArc-xg1-1</strain>
    </source>
</reference>
<dbReference type="InterPro" id="IPR052165">
    <property type="entry name" value="Membrane_assoc_protease"/>
</dbReference>
<accession>A0AAP2Z0R4</accession>